<proteinExistence type="inferred from homology"/>
<feature type="domain" description="PurM-like C-terminal" evidence="10">
    <location>
        <begin position="208"/>
        <end position="362"/>
    </location>
</feature>
<name>A0A0M9DE28_9LACO</name>
<dbReference type="EMBL" id="JXCZ01000042">
    <property type="protein sequence ID" value="KOY78428.1"/>
    <property type="molecule type" value="Genomic_DNA"/>
</dbReference>
<dbReference type="InterPro" id="IPR010074">
    <property type="entry name" value="PRibForGlyAmidine_synth_PurL"/>
</dbReference>
<evidence type="ECO:0000256" key="2">
    <source>
        <dbReference type="ARBA" id="ARBA00022598"/>
    </source>
</evidence>
<evidence type="ECO:0000313" key="13">
    <source>
        <dbReference type="Proteomes" id="UP000037749"/>
    </source>
</evidence>
<feature type="binding site" evidence="8">
    <location>
        <position position="276"/>
    </location>
    <ligand>
        <name>Mg(2+)</name>
        <dbReference type="ChEBI" id="CHEBI:18420"/>
        <label>2</label>
    </ligand>
</feature>
<keyword evidence="6 8" id="KW-0067">ATP-binding</keyword>
<protein>
    <recommendedName>
        <fullName evidence="8">Phosphoribosylformylglycinamidine synthase subunit PurL</fullName>
        <shortName evidence="8">FGAM synthase</shortName>
        <ecNumber evidence="8">6.3.5.3</ecNumber>
    </recommendedName>
    <alternativeName>
        <fullName evidence="8">Formylglycinamide ribonucleotide amidotransferase subunit II</fullName>
        <shortName evidence="8">FGAR amidotransferase II</shortName>
        <shortName evidence="8">FGAR-AT II</shortName>
    </alternativeName>
    <alternativeName>
        <fullName evidence="8">Glutamine amidotransferase PurL</fullName>
    </alternativeName>
    <alternativeName>
        <fullName evidence="8">Phosphoribosylformylglycinamidine synthase subunit II</fullName>
    </alternativeName>
</protein>
<evidence type="ECO:0000259" key="10">
    <source>
        <dbReference type="Pfam" id="PF02769"/>
    </source>
</evidence>
<dbReference type="SUPFAM" id="SSF55326">
    <property type="entry name" value="PurM N-terminal domain-like"/>
    <property type="match status" value="2"/>
</dbReference>
<keyword evidence="2 8" id="KW-0436">Ligase</keyword>
<comment type="pathway">
    <text evidence="8">Purine metabolism; IMP biosynthesis via de novo pathway; 5-amino-1-(5-phospho-D-ribosyl)imidazole from N(2)-formyl-N(1)-(5-phospho-D-ribosyl)glycinamide: step 1/2.</text>
</comment>
<feature type="binding site" evidence="8">
    <location>
        <position position="246"/>
    </location>
    <ligand>
        <name>substrate</name>
    </ligand>
</feature>
<feature type="active site" evidence="8">
    <location>
        <position position="55"/>
    </location>
</feature>
<feature type="domain" description="PurM-like N-terminal" evidence="9">
    <location>
        <begin position="444"/>
        <end position="563"/>
    </location>
</feature>
<keyword evidence="5 8" id="KW-0658">Purine biosynthesis</keyword>
<dbReference type="EC" id="6.3.5.3" evidence="8"/>
<dbReference type="Pfam" id="PF02769">
    <property type="entry name" value="AIRS_C"/>
    <property type="match status" value="2"/>
</dbReference>
<comment type="caution">
    <text evidence="12">The sequence shown here is derived from an EMBL/GenBank/DDBJ whole genome shotgun (WGS) entry which is preliminary data.</text>
</comment>
<dbReference type="SUPFAM" id="SSF56042">
    <property type="entry name" value="PurM C-terminal domain-like"/>
    <property type="match status" value="2"/>
</dbReference>
<evidence type="ECO:0000256" key="6">
    <source>
        <dbReference type="ARBA" id="ARBA00022840"/>
    </source>
</evidence>
<dbReference type="Pfam" id="PF00586">
    <property type="entry name" value="AIRS"/>
    <property type="match status" value="2"/>
</dbReference>
<feature type="domain" description="PurM-like C-terminal" evidence="10">
    <location>
        <begin position="579"/>
        <end position="711"/>
    </location>
</feature>
<evidence type="ECO:0000256" key="8">
    <source>
        <dbReference type="HAMAP-Rule" id="MF_00420"/>
    </source>
</evidence>
<evidence type="ECO:0000256" key="3">
    <source>
        <dbReference type="ARBA" id="ARBA00022723"/>
    </source>
</evidence>
<feature type="binding site" evidence="8">
    <location>
        <begin position="320"/>
        <end position="322"/>
    </location>
    <ligand>
        <name>substrate</name>
    </ligand>
</feature>
<evidence type="ECO:0000313" key="12">
    <source>
        <dbReference type="EMBL" id="KOY78428.1"/>
    </source>
</evidence>
<feature type="binding site" evidence="8">
    <location>
        <position position="541"/>
    </location>
    <ligand>
        <name>substrate</name>
    </ligand>
</feature>
<dbReference type="Gene3D" id="3.90.650.10">
    <property type="entry name" value="PurM-like C-terminal domain"/>
    <property type="match status" value="2"/>
</dbReference>
<feature type="domain" description="PurM-like N-terminal" evidence="9">
    <location>
        <begin position="80"/>
        <end position="195"/>
    </location>
</feature>
<keyword evidence="4 8" id="KW-0547">Nucleotide-binding</keyword>
<dbReference type="AlphaFoldDB" id="A0A0M9DE28"/>
<dbReference type="PANTHER" id="PTHR43555:SF1">
    <property type="entry name" value="PHOSPHORIBOSYLFORMYLGLYCINAMIDINE SYNTHASE SUBUNIT PURL"/>
    <property type="match status" value="1"/>
</dbReference>
<comment type="function">
    <text evidence="8">Part of the phosphoribosylformylglycinamidine synthase complex involved in the purines biosynthetic pathway. Catalyzes the ATP-dependent conversion of formylglycinamide ribonucleotide (FGAR) and glutamine to yield formylglycinamidine ribonucleotide (FGAM) and glutamate. The FGAM synthase complex is composed of three subunits. PurQ produces an ammonia molecule by converting glutamine to glutamate. PurL transfers the ammonia molecule to FGAR to form FGAM in an ATP-dependent manner. PurS interacts with PurQ and PurL and is thought to assist in the transfer of the ammonia molecule from PurQ to PurL.</text>
</comment>
<organism evidence="12 13">
    <name type="scientific">Apilactobacillus kunkeei</name>
    <dbReference type="NCBI Taxonomy" id="148814"/>
    <lineage>
        <taxon>Bacteria</taxon>
        <taxon>Bacillati</taxon>
        <taxon>Bacillota</taxon>
        <taxon>Bacilli</taxon>
        <taxon>Lactobacillales</taxon>
        <taxon>Lactobacillaceae</taxon>
        <taxon>Apilactobacillus</taxon>
    </lineage>
</organism>
<dbReference type="GO" id="GO:0006189">
    <property type="term" value="P:'de novo' IMP biosynthetic process"/>
    <property type="evidence" value="ECO:0007669"/>
    <property type="project" value="UniProtKB-UniRule"/>
</dbReference>
<sequence length="740" mass="80854">MEKPKTITPQDIKDQKIYQDWGLTDFEYNLISNDILHRLPNYTETGLYSGMWSEHCSYKNSKPVLRKFWSDGSRVLQGPGEGAGVLDIGDGQAVVFKAESHNHPSYVEPYEGAATGVGGIIRDIFSMGAKPVASLDSLRFGELTNDKNRFLLDKVVAGIAGYGNCIGVPTVGGEISFDPCYDGNPLVNVMCVGLMDQADIEAGRASGAGNSIIYVGAKTGRDGINGATFASSQFSTEEESDRSAVQVGDPFMEKLLVDACLEVTHNHKDILVGIQDMGAAGLVSSSAEMADKANSGVDLDLDLVPQREIGMTPYEIMLSESQERMLLCVKAGHEDEVLEVFKKHHLDAVVIGHVNDDKQYRLYQHGELVCDIPTSSLVNDVPEYQHDVVEPDRLKNVDEAKTPVISDVNDIVKVIIGQPTIASKESVYRQYDCRVQANTVVQPGSDSGVIRVRGTNKSLAMTTDANGRYIYLDPKLGGQIAVSEAARNIVASGAVPIGITDCLNFGNPDDSESYFEMDQSVEGISKACEKFDTPVIAGNVSLYNETDNEAIYPTPMIGMVGLIEDNQYITQSDINEADELVYVIGDTNDDFAGSEIQKHLEGQISGKIHFDLEEEFSNQRLILDLIHNHLIESAHDVSEGGIIVSILESLFEHNLGLKGEIDITKAQLFSETQSRYIVSVSQEDQAAFEKLAGKKAHLIGVTDDSQQINLQLQDDQYVDDVTALKTIWKESLSCQMKSKA</sequence>
<gene>
    <name evidence="8 12" type="primary">purL</name>
    <name evidence="12" type="ORF">RZ72_10730</name>
</gene>
<comment type="caution">
    <text evidence="8">Lacks conserved residue(s) required for the propagation of feature annotation.</text>
</comment>
<feature type="binding site" evidence="8">
    <location>
        <position position="501"/>
    </location>
    <ligand>
        <name>ATP</name>
        <dbReference type="ChEBI" id="CHEBI:30616"/>
    </ligand>
</feature>
<dbReference type="FunFam" id="3.30.1330.10:FF:000004">
    <property type="entry name" value="Phosphoribosylformylglycinamidine synthase subunit PurL"/>
    <property type="match status" value="1"/>
</dbReference>
<feature type="binding site" evidence="8">
    <location>
        <position position="123"/>
    </location>
    <ligand>
        <name>Mg(2+)</name>
        <dbReference type="ChEBI" id="CHEBI:18420"/>
        <label>2</label>
    </ligand>
</feature>
<dbReference type="InterPro" id="IPR041609">
    <property type="entry name" value="PurL_linker"/>
</dbReference>
<comment type="subunit">
    <text evidence="8">Monomer. Part of the FGAM synthase complex composed of 1 PurL, 1 PurQ and 2 PurS subunits.</text>
</comment>
<feature type="binding site" evidence="8">
    <location>
        <position position="122"/>
    </location>
    <ligand>
        <name>substrate</name>
    </ligand>
</feature>
<reference evidence="12 13" key="1">
    <citation type="journal article" date="2015" name="Genome Biol. Evol.">
        <title>Functionally Structured Genomes in Lactobacillus kunkeei Colonizing the Honey Crop and Food Products of Honeybees and Stingless Bees.</title>
        <authorList>
            <person name="Tamarit D."/>
            <person name="Ellegaard K.M."/>
            <person name="Wikander J."/>
            <person name="Olofsson T."/>
            <person name="Vasquez A."/>
            <person name="Andersson S.G."/>
        </authorList>
    </citation>
    <scope>NUCLEOTIDE SEQUENCE [LARGE SCALE GENOMIC DNA]</scope>
    <source>
        <strain evidence="12 13">LAla</strain>
    </source>
</reference>
<dbReference type="InterPro" id="IPR010918">
    <property type="entry name" value="PurM-like_C_dom"/>
</dbReference>
<feature type="domain" description="Phosphoribosylformylglycinamidine synthase linker" evidence="11">
    <location>
        <begin position="12"/>
        <end position="59"/>
    </location>
</feature>
<dbReference type="Pfam" id="PF18072">
    <property type="entry name" value="FGAR-AT_linker"/>
    <property type="match status" value="1"/>
</dbReference>
<dbReference type="InterPro" id="IPR016188">
    <property type="entry name" value="PurM-like_N"/>
</dbReference>
<feature type="binding site" evidence="8">
    <location>
        <position position="538"/>
    </location>
    <ligand>
        <name>ATP</name>
        <dbReference type="ChEBI" id="CHEBI:30616"/>
    </ligand>
</feature>
<dbReference type="NCBIfam" id="TIGR01736">
    <property type="entry name" value="FGAM_synth_II"/>
    <property type="match status" value="1"/>
</dbReference>
<dbReference type="PATRIC" id="fig|148814.9.peg.1294"/>
<dbReference type="GO" id="GO:0004642">
    <property type="term" value="F:phosphoribosylformylglycinamidine synthase activity"/>
    <property type="evidence" value="ECO:0007669"/>
    <property type="project" value="UniProtKB-UniRule"/>
</dbReference>
<keyword evidence="3 8" id="KW-0479">Metal-binding</keyword>
<dbReference type="PIRSF" id="PIRSF001587">
    <property type="entry name" value="FGAM_synthase_II"/>
    <property type="match status" value="1"/>
</dbReference>
<evidence type="ECO:0000256" key="5">
    <source>
        <dbReference type="ARBA" id="ARBA00022755"/>
    </source>
</evidence>
<feature type="binding site" evidence="8">
    <location>
        <position position="97"/>
    </location>
    <ligand>
        <name>ATP</name>
        <dbReference type="ChEBI" id="CHEBI:30616"/>
    </ligand>
</feature>
<dbReference type="InterPro" id="IPR036921">
    <property type="entry name" value="PurM-like_N_sf"/>
</dbReference>
<dbReference type="InterPro" id="IPR036676">
    <property type="entry name" value="PurM-like_C_sf"/>
</dbReference>
<dbReference type="GO" id="GO:0005737">
    <property type="term" value="C:cytoplasm"/>
    <property type="evidence" value="ECO:0007669"/>
    <property type="project" value="UniProtKB-SubCell"/>
</dbReference>
<dbReference type="NCBIfam" id="NF002290">
    <property type="entry name" value="PRK01213.1"/>
    <property type="match status" value="1"/>
</dbReference>
<dbReference type="CDD" id="cd02204">
    <property type="entry name" value="PurL_repeat2"/>
    <property type="match status" value="1"/>
</dbReference>
<evidence type="ECO:0000256" key="4">
    <source>
        <dbReference type="ARBA" id="ARBA00022741"/>
    </source>
</evidence>
<feature type="binding site" evidence="8">
    <location>
        <position position="58"/>
    </location>
    <ligand>
        <name>ATP</name>
        <dbReference type="ChEBI" id="CHEBI:30616"/>
    </ligand>
</feature>
<dbReference type="HAMAP" id="MF_00420">
    <property type="entry name" value="PurL_2"/>
    <property type="match status" value="1"/>
</dbReference>
<dbReference type="GO" id="GO:0000287">
    <property type="term" value="F:magnesium ion binding"/>
    <property type="evidence" value="ECO:0007669"/>
    <property type="project" value="UniProtKB-UniRule"/>
</dbReference>
<dbReference type="CDD" id="cd02203">
    <property type="entry name" value="PurL_repeat1"/>
    <property type="match status" value="1"/>
</dbReference>
<feature type="active site" description="Proton acceptor" evidence="8">
    <location>
        <position position="101"/>
    </location>
</feature>
<dbReference type="GO" id="GO:0005524">
    <property type="term" value="F:ATP binding"/>
    <property type="evidence" value="ECO:0007669"/>
    <property type="project" value="UniProtKB-UniRule"/>
</dbReference>
<comment type="subcellular location">
    <subcellularLocation>
        <location evidence="8">Cytoplasm</location>
    </subcellularLocation>
</comment>
<evidence type="ECO:0000256" key="7">
    <source>
        <dbReference type="ARBA" id="ARBA00022842"/>
    </source>
</evidence>
<dbReference type="UniPathway" id="UPA00074">
    <property type="reaction ID" value="UER00128"/>
</dbReference>
<feature type="binding site" evidence="8">
    <location>
        <position position="99"/>
    </location>
    <ligand>
        <name>Mg(2+)</name>
        <dbReference type="ChEBI" id="CHEBI:18420"/>
        <label>1</label>
    </ligand>
</feature>
<evidence type="ECO:0000259" key="11">
    <source>
        <dbReference type="Pfam" id="PF18072"/>
    </source>
</evidence>
<comment type="catalytic activity">
    <reaction evidence="8">
        <text>N(2)-formyl-N(1)-(5-phospho-beta-D-ribosyl)glycinamide + L-glutamine + ATP + H2O = 2-formamido-N(1)-(5-O-phospho-beta-D-ribosyl)acetamidine + L-glutamate + ADP + phosphate + H(+)</text>
        <dbReference type="Rhea" id="RHEA:17129"/>
        <dbReference type="ChEBI" id="CHEBI:15377"/>
        <dbReference type="ChEBI" id="CHEBI:15378"/>
        <dbReference type="ChEBI" id="CHEBI:29985"/>
        <dbReference type="ChEBI" id="CHEBI:30616"/>
        <dbReference type="ChEBI" id="CHEBI:43474"/>
        <dbReference type="ChEBI" id="CHEBI:58359"/>
        <dbReference type="ChEBI" id="CHEBI:147286"/>
        <dbReference type="ChEBI" id="CHEBI:147287"/>
        <dbReference type="ChEBI" id="CHEBI:456216"/>
        <dbReference type="EC" id="6.3.5.3"/>
    </reaction>
</comment>
<feature type="binding site" evidence="8">
    <location>
        <position position="539"/>
    </location>
    <ligand>
        <name>Mg(2+)</name>
        <dbReference type="ChEBI" id="CHEBI:18420"/>
        <label>1</label>
    </ligand>
</feature>
<evidence type="ECO:0000259" key="9">
    <source>
        <dbReference type="Pfam" id="PF00586"/>
    </source>
</evidence>
<keyword evidence="1 8" id="KW-0963">Cytoplasm</keyword>
<comment type="similarity">
    <text evidence="8">Belongs to the FGAMS family.</text>
</comment>
<dbReference type="Gene3D" id="3.30.1330.10">
    <property type="entry name" value="PurM-like, N-terminal domain"/>
    <property type="match status" value="2"/>
</dbReference>
<dbReference type="Proteomes" id="UP000037749">
    <property type="component" value="Unassembled WGS sequence"/>
</dbReference>
<keyword evidence="7 8" id="KW-0460">Magnesium</keyword>
<evidence type="ECO:0000256" key="1">
    <source>
        <dbReference type="ARBA" id="ARBA00022490"/>
    </source>
</evidence>
<feature type="binding site" evidence="8">
    <location>
        <begin position="100"/>
        <end position="103"/>
    </location>
    <ligand>
        <name>substrate</name>
    </ligand>
</feature>
<dbReference type="RefSeq" id="WP_053796996.1">
    <property type="nucleotide sequence ID" value="NZ_JXCZ01000042.1"/>
</dbReference>
<accession>A0A0M9DE28</accession>
<dbReference type="PANTHER" id="PTHR43555">
    <property type="entry name" value="PHOSPHORIBOSYLFORMYLGLYCINAMIDINE SYNTHASE SUBUNIT PURL"/>
    <property type="match status" value="1"/>
</dbReference>